<keyword evidence="9 10" id="KW-0227">DNA damage</keyword>
<dbReference type="GO" id="GO:0009432">
    <property type="term" value="P:SOS response"/>
    <property type="evidence" value="ECO:0007669"/>
    <property type="project" value="UniProtKB-UniRule"/>
</dbReference>
<dbReference type="GO" id="GO:0005524">
    <property type="term" value="F:ATP binding"/>
    <property type="evidence" value="ECO:0007669"/>
    <property type="project" value="UniProtKB-UniRule"/>
</dbReference>
<dbReference type="PROSITE" id="PS00618">
    <property type="entry name" value="RECF_2"/>
    <property type="match status" value="1"/>
</dbReference>
<dbReference type="GO" id="GO:0003697">
    <property type="term" value="F:single-stranded DNA binding"/>
    <property type="evidence" value="ECO:0007669"/>
    <property type="project" value="UniProtKB-UniRule"/>
</dbReference>
<gene>
    <name evidence="9" type="primary">recF</name>
    <name evidence="12" type="ORF">LP43_0310</name>
</gene>
<dbReference type="InterPro" id="IPR003395">
    <property type="entry name" value="RecF/RecN/SMC_N"/>
</dbReference>
<evidence type="ECO:0000256" key="10">
    <source>
        <dbReference type="RuleBase" id="RU000578"/>
    </source>
</evidence>
<evidence type="ECO:0000256" key="6">
    <source>
        <dbReference type="ARBA" id="ARBA00022741"/>
    </source>
</evidence>
<keyword evidence="4 9" id="KW-0963">Cytoplasm</keyword>
<evidence type="ECO:0000256" key="3">
    <source>
        <dbReference type="ARBA" id="ARBA00020170"/>
    </source>
</evidence>
<dbReference type="InterPro" id="IPR001238">
    <property type="entry name" value="DNA-binding_RecF"/>
</dbReference>
<dbReference type="NCBIfam" id="TIGR00611">
    <property type="entry name" value="recf"/>
    <property type="match status" value="1"/>
</dbReference>
<dbReference type="GO" id="GO:0006302">
    <property type="term" value="P:double-strand break repair"/>
    <property type="evidence" value="ECO:0007669"/>
    <property type="project" value="TreeGrafter"/>
</dbReference>
<evidence type="ECO:0000313" key="13">
    <source>
        <dbReference type="Proteomes" id="UP000029999"/>
    </source>
</evidence>
<evidence type="ECO:0000256" key="9">
    <source>
        <dbReference type="HAMAP-Rule" id="MF_00365"/>
    </source>
</evidence>
<dbReference type="STRING" id="392484.LP43_0310"/>
<evidence type="ECO:0000256" key="8">
    <source>
        <dbReference type="ARBA" id="ARBA00023125"/>
    </source>
</evidence>
<keyword evidence="5 9" id="KW-0235">DNA replication</keyword>
<keyword evidence="7 9" id="KW-0067">ATP-binding</keyword>
<feature type="domain" description="RecF/RecN/SMC N-terminal" evidence="11">
    <location>
        <begin position="1"/>
        <end position="339"/>
    </location>
</feature>
<dbReference type="PANTHER" id="PTHR32182">
    <property type="entry name" value="DNA REPLICATION AND REPAIR PROTEIN RECF"/>
    <property type="match status" value="1"/>
</dbReference>
<dbReference type="RefSeq" id="WP_052093825.1">
    <property type="nucleotide sequence ID" value="NZ_JRQD01000001.1"/>
</dbReference>
<dbReference type="GO" id="GO:0005737">
    <property type="term" value="C:cytoplasm"/>
    <property type="evidence" value="ECO:0007669"/>
    <property type="project" value="UniProtKB-SubCell"/>
</dbReference>
<protein>
    <recommendedName>
        <fullName evidence="3 9">DNA replication and repair protein RecF</fullName>
    </recommendedName>
</protein>
<dbReference type="PANTHER" id="PTHR32182:SF0">
    <property type="entry name" value="DNA REPLICATION AND REPAIR PROTEIN RECF"/>
    <property type="match status" value="1"/>
</dbReference>
<evidence type="ECO:0000256" key="1">
    <source>
        <dbReference type="ARBA" id="ARBA00004496"/>
    </source>
</evidence>
<reference evidence="12 13" key="1">
    <citation type="submission" date="2014-09" db="EMBL/GenBank/DDBJ databases">
        <authorList>
            <person name="Grob C."/>
            <person name="Taubert M."/>
            <person name="Howat A.M."/>
            <person name="Burns O.J."/>
            <person name="Dixon J.L."/>
            <person name="Chen Y."/>
            <person name="Murrell J.C."/>
        </authorList>
    </citation>
    <scope>NUCLEOTIDE SEQUENCE [LARGE SCALE GENOMIC DNA]</scope>
    <source>
        <strain evidence="12">L4</strain>
    </source>
</reference>
<comment type="function">
    <text evidence="9 10">The RecF protein is involved in DNA metabolism; it is required for DNA replication and normal SOS inducibility. RecF binds preferentially to single-stranded, linear DNA. It also seems to bind ATP.</text>
</comment>
<comment type="subcellular location">
    <subcellularLocation>
        <location evidence="1 9 10">Cytoplasm</location>
    </subcellularLocation>
</comment>
<sequence>MLAQLSVSQFRNIVSAELTPASGINLILGENGSGKTSLLEALFLLAMGRSFRSRALKHLVKKQQQRLTVFARSMDQTPIGLQYDLQSGLLIRLNNAPLKRLSDLAAHLPLQFIPANCHQFFELGPKYRRRMVDWGVFHVEHSFNFHWQSYKKALQQRNAAIRKYKPSNEIALWDTHLVKHGMKITEFRQGYLQQLVKEFLPLFRLLCPELDTASFMLRYQQGWNKETDFAVYLRENIERDRALGYTRSGAHAADWSLKIDDADPYEMLSRGQQKLFFLALSMAQIKLLAAQKEITNSVLLIDDLSSELDWHHQNTVIETLRTLPVQAFISSTNDDLSQLLKADNEKKFHVKHGVISEKVKHAINTNPDIVE</sequence>
<dbReference type="Gene3D" id="1.20.1050.90">
    <property type="entry name" value="RecF/RecN/SMC, N-terminal domain"/>
    <property type="match status" value="1"/>
</dbReference>
<keyword evidence="6 9" id="KW-0547">Nucleotide-binding</keyword>
<comment type="caution">
    <text evidence="12">The sequence shown here is derived from an EMBL/GenBank/DDBJ whole genome shotgun (WGS) entry which is preliminary data.</text>
</comment>
<feature type="binding site" evidence="9">
    <location>
        <begin position="29"/>
        <end position="36"/>
    </location>
    <ligand>
        <name>ATP</name>
        <dbReference type="ChEBI" id="CHEBI:30616"/>
    </ligand>
</feature>
<dbReference type="Gene3D" id="3.40.50.300">
    <property type="entry name" value="P-loop containing nucleotide triphosphate hydrolases"/>
    <property type="match status" value="1"/>
</dbReference>
<organism evidence="12 13">
    <name type="scientific">Methylophaga thiooxydans</name>
    <dbReference type="NCBI Taxonomy" id="392484"/>
    <lineage>
        <taxon>Bacteria</taxon>
        <taxon>Pseudomonadati</taxon>
        <taxon>Pseudomonadota</taxon>
        <taxon>Gammaproteobacteria</taxon>
        <taxon>Thiotrichales</taxon>
        <taxon>Piscirickettsiaceae</taxon>
        <taxon>Methylophaga</taxon>
    </lineage>
</organism>
<evidence type="ECO:0000313" key="12">
    <source>
        <dbReference type="EMBL" id="KGM07893.1"/>
    </source>
</evidence>
<accession>A0A0A0BH88</accession>
<dbReference type="Proteomes" id="UP000029999">
    <property type="component" value="Unassembled WGS sequence"/>
</dbReference>
<dbReference type="EMBL" id="JRQD01000001">
    <property type="protein sequence ID" value="KGM07893.1"/>
    <property type="molecule type" value="Genomic_DNA"/>
</dbReference>
<evidence type="ECO:0000256" key="5">
    <source>
        <dbReference type="ARBA" id="ARBA00022705"/>
    </source>
</evidence>
<evidence type="ECO:0000256" key="2">
    <source>
        <dbReference type="ARBA" id="ARBA00008016"/>
    </source>
</evidence>
<evidence type="ECO:0000259" key="11">
    <source>
        <dbReference type="Pfam" id="PF02463"/>
    </source>
</evidence>
<keyword evidence="9 10" id="KW-0742">SOS response</keyword>
<dbReference type="InterPro" id="IPR042174">
    <property type="entry name" value="RecF_2"/>
</dbReference>
<dbReference type="GO" id="GO:0000731">
    <property type="term" value="P:DNA synthesis involved in DNA repair"/>
    <property type="evidence" value="ECO:0007669"/>
    <property type="project" value="TreeGrafter"/>
</dbReference>
<evidence type="ECO:0000256" key="4">
    <source>
        <dbReference type="ARBA" id="ARBA00022490"/>
    </source>
</evidence>
<keyword evidence="9 10" id="KW-0234">DNA repair</keyword>
<name>A0A0A0BH88_9GAMM</name>
<comment type="similarity">
    <text evidence="2 9 10">Belongs to the RecF family.</text>
</comment>
<dbReference type="Pfam" id="PF02463">
    <property type="entry name" value="SMC_N"/>
    <property type="match status" value="1"/>
</dbReference>
<proteinExistence type="inferred from homology"/>
<dbReference type="InterPro" id="IPR027417">
    <property type="entry name" value="P-loop_NTPase"/>
</dbReference>
<evidence type="ECO:0000256" key="7">
    <source>
        <dbReference type="ARBA" id="ARBA00022840"/>
    </source>
</evidence>
<dbReference type="HAMAP" id="MF_00365">
    <property type="entry name" value="RecF"/>
    <property type="match status" value="1"/>
</dbReference>
<keyword evidence="8 9" id="KW-0238">DNA-binding</keyword>
<dbReference type="AlphaFoldDB" id="A0A0A0BH88"/>
<dbReference type="InterPro" id="IPR018078">
    <property type="entry name" value="DNA-binding_RecF_CS"/>
</dbReference>
<dbReference type="GO" id="GO:0006260">
    <property type="term" value="P:DNA replication"/>
    <property type="evidence" value="ECO:0007669"/>
    <property type="project" value="UniProtKB-UniRule"/>
</dbReference>
<dbReference type="SUPFAM" id="SSF52540">
    <property type="entry name" value="P-loop containing nucleoside triphosphate hydrolases"/>
    <property type="match status" value="1"/>
</dbReference>